<dbReference type="Gene3D" id="3.60.60.30">
    <property type="match status" value="1"/>
</dbReference>
<dbReference type="GO" id="GO:0016042">
    <property type="term" value="P:lipid catabolic process"/>
    <property type="evidence" value="ECO:0007669"/>
    <property type="project" value="UniProtKB-KW"/>
</dbReference>
<keyword evidence="5 7" id="KW-0443">Lipid metabolism</keyword>
<dbReference type="EC" id="3.1.1.-" evidence="7"/>
<sequence>MMRYNDFKNDALSKCKCDPPYSAELTIAARCDLNPANGTYPDSPLGHRVHGATDAK</sequence>
<dbReference type="EMBL" id="CAJOAZ010020279">
    <property type="protein sequence ID" value="CAF4344731.1"/>
    <property type="molecule type" value="Genomic_DNA"/>
</dbReference>
<dbReference type="AlphaFoldDB" id="A0A820KNE6"/>
<evidence type="ECO:0000256" key="7">
    <source>
        <dbReference type="RuleBase" id="RU364138"/>
    </source>
</evidence>
<dbReference type="Pfam" id="PF04916">
    <property type="entry name" value="Phospholip_B"/>
    <property type="match status" value="1"/>
</dbReference>
<protein>
    <recommendedName>
        <fullName evidence="7">Phospholipase B-like</fullName>
        <ecNumber evidence="7">3.1.1.-</ecNumber>
    </recommendedName>
</protein>
<dbReference type="Proteomes" id="UP000663844">
    <property type="component" value="Unassembled WGS sequence"/>
</dbReference>
<evidence type="ECO:0000256" key="3">
    <source>
        <dbReference type="ARBA" id="ARBA00022801"/>
    </source>
</evidence>
<evidence type="ECO:0000256" key="2">
    <source>
        <dbReference type="ARBA" id="ARBA00022729"/>
    </source>
</evidence>
<evidence type="ECO:0000256" key="4">
    <source>
        <dbReference type="ARBA" id="ARBA00022963"/>
    </source>
</evidence>
<evidence type="ECO:0000313" key="8">
    <source>
        <dbReference type="EMBL" id="CAF4344731.1"/>
    </source>
</evidence>
<evidence type="ECO:0000256" key="5">
    <source>
        <dbReference type="ARBA" id="ARBA00023098"/>
    </source>
</evidence>
<evidence type="ECO:0000256" key="6">
    <source>
        <dbReference type="ARBA" id="ARBA00023180"/>
    </source>
</evidence>
<name>A0A820KNE6_9BILA</name>
<evidence type="ECO:0000313" key="9">
    <source>
        <dbReference type="Proteomes" id="UP000663844"/>
    </source>
</evidence>
<comment type="similarity">
    <text evidence="1 7">Belongs to the phospholipase B-like family.</text>
</comment>
<organism evidence="8 9">
    <name type="scientific">Adineta steineri</name>
    <dbReference type="NCBI Taxonomy" id="433720"/>
    <lineage>
        <taxon>Eukaryota</taxon>
        <taxon>Metazoa</taxon>
        <taxon>Spiralia</taxon>
        <taxon>Gnathifera</taxon>
        <taxon>Rotifera</taxon>
        <taxon>Eurotatoria</taxon>
        <taxon>Bdelloidea</taxon>
        <taxon>Adinetida</taxon>
        <taxon>Adinetidae</taxon>
        <taxon>Adineta</taxon>
    </lineage>
</organism>
<feature type="non-terminal residue" evidence="8">
    <location>
        <position position="1"/>
    </location>
</feature>
<reference evidence="8" key="1">
    <citation type="submission" date="2021-02" db="EMBL/GenBank/DDBJ databases">
        <authorList>
            <person name="Nowell W R."/>
        </authorList>
    </citation>
    <scope>NUCLEOTIDE SEQUENCE</scope>
</reference>
<comment type="function">
    <text evidence="7">Putative phospholipase.</text>
</comment>
<proteinExistence type="inferred from homology"/>
<comment type="caution">
    <text evidence="8">The sequence shown here is derived from an EMBL/GenBank/DDBJ whole genome shotgun (WGS) entry which is preliminary data.</text>
</comment>
<accession>A0A820KNE6</accession>
<dbReference type="GO" id="GO:0004620">
    <property type="term" value="F:phospholipase activity"/>
    <property type="evidence" value="ECO:0007669"/>
    <property type="project" value="InterPro"/>
</dbReference>
<keyword evidence="2" id="KW-0732">Signal</keyword>
<keyword evidence="3 7" id="KW-0378">Hydrolase</keyword>
<keyword evidence="6" id="KW-0325">Glycoprotein</keyword>
<gene>
    <name evidence="8" type="ORF">OXD698_LOCUS48433</name>
</gene>
<dbReference type="InterPro" id="IPR007000">
    <property type="entry name" value="PLipase_B-like"/>
</dbReference>
<keyword evidence="4 7" id="KW-0442">Lipid degradation</keyword>
<evidence type="ECO:0000256" key="1">
    <source>
        <dbReference type="ARBA" id="ARBA00007835"/>
    </source>
</evidence>